<sequence length="361" mass="37546">MFFPAATAVVDFIWAASIFLQVSAVGTHGAAIWIAPTSNTVVAECYPLSIQFTSPVAARNISFFYYVGKQGYPGQTIILITTWPESTWVNASTVYTASSASVPVAAGTMIALRIMDYDDSPSFLNQIVIQPNTDTSCITDASQFGIPTYNNYPAQPASTTVSPSKPESTGGPILPPVTSSDTTTAPVDPKPSADSTSNPAPTHSSAPSSSSSSSTSSARNATSSAATNPSTVSQSVDFTASSNTPSAVNFPAGVSGSSPKRPSSALIAGTAVAATIGLILTVAAGAWFVRCHNRHRIAEVQNRATYIARPYAVPPPPIREVDAGMLVFGEPERLPPQYDEIAGSPSTGSDRGKAHNVLVLR</sequence>
<gene>
    <name evidence="3" type="ORF">MVEN_01300900</name>
</gene>
<dbReference type="AlphaFoldDB" id="A0A8H6Y080"/>
<proteinExistence type="predicted"/>
<keyword evidence="2" id="KW-1133">Transmembrane helix</keyword>
<feature type="compositionally biased region" description="Polar residues" evidence="1">
    <location>
        <begin position="155"/>
        <end position="167"/>
    </location>
</feature>
<comment type="caution">
    <text evidence="3">The sequence shown here is derived from an EMBL/GenBank/DDBJ whole genome shotgun (WGS) entry which is preliminary data.</text>
</comment>
<name>A0A8H6Y080_9AGAR</name>
<evidence type="ECO:0000313" key="4">
    <source>
        <dbReference type="Proteomes" id="UP000620124"/>
    </source>
</evidence>
<organism evidence="3 4">
    <name type="scientific">Mycena venus</name>
    <dbReference type="NCBI Taxonomy" id="2733690"/>
    <lineage>
        <taxon>Eukaryota</taxon>
        <taxon>Fungi</taxon>
        <taxon>Dikarya</taxon>
        <taxon>Basidiomycota</taxon>
        <taxon>Agaricomycotina</taxon>
        <taxon>Agaricomycetes</taxon>
        <taxon>Agaricomycetidae</taxon>
        <taxon>Agaricales</taxon>
        <taxon>Marasmiineae</taxon>
        <taxon>Mycenaceae</taxon>
        <taxon>Mycena</taxon>
    </lineage>
</organism>
<keyword evidence="2" id="KW-0812">Transmembrane</keyword>
<evidence type="ECO:0000256" key="1">
    <source>
        <dbReference type="SAM" id="MobiDB-lite"/>
    </source>
</evidence>
<dbReference type="OrthoDB" id="3033491at2759"/>
<accession>A0A8H6Y080</accession>
<feature type="region of interest" description="Disordered" evidence="1">
    <location>
        <begin position="155"/>
        <end position="239"/>
    </location>
</feature>
<evidence type="ECO:0000256" key="2">
    <source>
        <dbReference type="SAM" id="Phobius"/>
    </source>
</evidence>
<dbReference type="EMBL" id="JACAZI010000010">
    <property type="protein sequence ID" value="KAF7349994.1"/>
    <property type="molecule type" value="Genomic_DNA"/>
</dbReference>
<reference evidence="3" key="1">
    <citation type="submission" date="2020-05" db="EMBL/GenBank/DDBJ databases">
        <title>Mycena genomes resolve the evolution of fungal bioluminescence.</title>
        <authorList>
            <person name="Tsai I.J."/>
        </authorList>
    </citation>
    <scope>NUCLEOTIDE SEQUENCE</scope>
    <source>
        <strain evidence="3">CCC161011</strain>
    </source>
</reference>
<protein>
    <submittedName>
        <fullName evidence="3">Uncharacterized protein</fullName>
    </submittedName>
</protein>
<keyword evidence="2" id="KW-0472">Membrane</keyword>
<keyword evidence="4" id="KW-1185">Reference proteome</keyword>
<evidence type="ECO:0000313" key="3">
    <source>
        <dbReference type="EMBL" id="KAF7349994.1"/>
    </source>
</evidence>
<feature type="compositionally biased region" description="Low complexity" evidence="1">
    <location>
        <begin position="195"/>
        <end position="233"/>
    </location>
</feature>
<feature type="region of interest" description="Disordered" evidence="1">
    <location>
        <begin position="340"/>
        <end position="361"/>
    </location>
</feature>
<dbReference type="Proteomes" id="UP000620124">
    <property type="component" value="Unassembled WGS sequence"/>
</dbReference>
<feature type="transmembrane region" description="Helical" evidence="2">
    <location>
        <begin position="265"/>
        <end position="289"/>
    </location>
</feature>